<gene>
    <name evidence="6 9" type="primary">nusB</name>
    <name evidence="9" type="ORF">P9850_02715</name>
    <name evidence="8" type="ORF">PNH38_01410</name>
</gene>
<feature type="domain" description="NusB/RsmB/TIM44" evidence="7">
    <location>
        <begin position="4"/>
        <end position="126"/>
    </location>
</feature>
<evidence type="ECO:0000256" key="1">
    <source>
        <dbReference type="ARBA" id="ARBA00005952"/>
    </source>
</evidence>
<evidence type="ECO:0000313" key="10">
    <source>
        <dbReference type="Proteomes" id="UP001213979"/>
    </source>
</evidence>
<dbReference type="RefSeq" id="WP_044744474.1">
    <property type="nucleotide sequence ID" value="NZ_JACIDF010000002.1"/>
</dbReference>
<dbReference type="NCBIfam" id="TIGR01951">
    <property type="entry name" value="nusB"/>
    <property type="match status" value="1"/>
</dbReference>
<evidence type="ECO:0000259" key="7">
    <source>
        <dbReference type="Pfam" id="PF01029"/>
    </source>
</evidence>
<sequence length="135" mass="15435">MKRHTAREKALQALFQIDVGHIEPEEAIQNVIKKEEEADPFLRQLVFGVMEHQTEIDALLSDHLEKWTLQRVANVDRAILRMATYEMKYTEDVPVKVILDEAIELAKKFGDDKSGRFINGVLSKVKDALYGPATK</sequence>
<dbReference type="PANTHER" id="PTHR11078">
    <property type="entry name" value="N UTILIZATION SUBSTANCE PROTEIN B-RELATED"/>
    <property type="match status" value="1"/>
</dbReference>
<dbReference type="SUPFAM" id="SSF48013">
    <property type="entry name" value="NusB-like"/>
    <property type="match status" value="1"/>
</dbReference>
<organism evidence="9 11">
    <name type="scientific">Anoxybacteroides rupiense</name>
    <dbReference type="NCBI Taxonomy" id="311460"/>
    <lineage>
        <taxon>Bacteria</taxon>
        <taxon>Bacillati</taxon>
        <taxon>Bacillota</taxon>
        <taxon>Bacilli</taxon>
        <taxon>Bacillales</taxon>
        <taxon>Anoxybacillaceae</taxon>
        <taxon>Anoxybacteroides</taxon>
    </lineage>
</organism>
<dbReference type="GO" id="GO:0003723">
    <property type="term" value="F:RNA binding"/>
    <property type="evidence" value="ECO:0007669"/>
    <property type="project" value="UniProtKB-UniRule"/>
</dbReference>
<keyword evidence="2 6" id="KW-0889">Transcription antitermination</keyword>
<dbReference type="Gene3D" id="1.10.940.10">
    <property type="entry name" value="NusB-like"/>
    <property type="match status" value="1"/>
</dbReference>
<evidence type="ECO:0000256" key="6">
    <source>
        <dbReference type="HAMAP-Rule" id="MF_00073"/>
    </source>
</evidence>
<keyword evidence="5 6" id="KW-0804">Transcription</keyword>
<dbReference type="EMBL" id="JAQOTG010000001">
    <property type="protein sequence ID" value="MDE8562537.1"/>
    <property type="molecule type" value="Genomic_DNA"/>
</dbReference>
<dbReference type="HAMAP" id="MF_00073">
    <property type="entry name" value="NusB"/>
    <property type="match status" value="1"/>
</dbReference>
<protein>
    <recommendedName>
        <fullName evidence="6">Transcription antitermination protein NusB</fullName>
    </recommendedName>
    <alternativeName>
        <fullName evidence="6">Antitermination factor NusB</fullName>
    </alternativeName>
</protein>
<dbReference type="AlphaFoldDB" id="A0ABD5ISI3"/>
<reference evidence="8 10" key="1">
    <citation type="submission" date="2023-01" db="EMBL/GenBank/DDBJ databases">
        <title>Genome-based reclassification of Anoxybacillus geothermalis as a later heterotypic synonym of Anoxybacillus rupiensis.</title>
        <authorList>
            <person name="Inan Bektas K."/>
            <person name="Canakci S."/>
            <person name="Belduz A.A."/>
            <person name="Guler H.H."/>
        </authorList>
    </citation>
    <scope>NUCLEOTIDE SEQUENCE [LARGE SCALE GENOMIC DNA]</scope>
    <source>
        <strain evidence="8 10">DSM 17127</strain>
    </source>
</reference>
<dbReference type="InterPro" id="IPR006027">
    <property type="entry name" value="NusB_RsmB_TIM44"/>
</dbReference>
<accession>A0ABD5ISI3</accession>
<reference evidence="9 11" key="2">
    <citation type="submission" date="2023-03" db="EMBL/GenBank/DDBJ databases">
        <title>Bacillus Genome Sequencing.</title>
        <authorList>
            <person name="Dunlap C."/>
        </authorList>
    </citation>
    <scope>NUCLEOTIDE SEQUENCE [LARGE SCALE GENOMIC DNA]</scope>
    <source>
        <strain evidence="9 11">NRS-38</strain>
    </source>
</reference>
<keyword evidence="3 6" id="KW-0694">RNA-binding</keyword>
<evidence type="ECO:0000313" key="11">
    <source>
        <dbReference type="Proteomes" id="UP001339962"/>
    </source>
</evidence>
<dbReference type="PANTHER" id="PTHR11078:SF3">
    <property type="entry name" value="ANTITERMINATION NUSB DOMAIN-CONTAINING PROTEIN"/>
    <property type="match status" value="1"/>
</dbReference>
<proteinExistence type="inferred from homology"/>
<comment type="caution">
    <text evidence="9">The sequence shown here is derived from an EMBL/GenBank/DDBJ whole genome shotgun (WGS) entry which is preliminary data.</text>
</comment>
<dbReference type="InterPro" id="IPR035926">
    <property type="entry name" value="NusB-like_sf"/>
</dbReference>
<evidence type="ECO:0000256" key="4">
    <source>
        <dbReference type="ARBA" id="ARBA00023015"/>
    </source>
</evidence>
<dbReference type="GO" id="GO:0006353">
    <property type="term" value="P:DNA-templated transcription termination"/>
    <property type="evidence" value="ECO:0007669"/>
    <property type="project" value="UniProtKB-UniRule"/>
</dbReference>
<comment type="similarity">
    <text evidence="1 6">Belongs to the NusB family.</text>
</comment>
<evidence type="ECO:0000256" key="3">
    <source>
        <dbReference type="ARBA" id="ARBA00022884"/>
    </source>
</evidence>
<name>A0ABD5ISI3_9BACL</name>
<dbReference type="EMBL" id="JARTLI010000004">
    <property type="protein sequence ID" value="MED5050784.1"/>
    <property type="molecule type" value="Genomic_DNA"/>
</dbReference>
<evidence type="ECO:0000256" key="2">
    <source>
        <dbReference type="ARBA" id="ARBA00022814"/>
    </source>
</evidence>
<dbReference type="InterPro" id="IPR011605">
    <property type="entry name" value="NusB_fam"/>
</dbReference>
<evidence type="ECO:0000313" key="9">
    <source>
        <dbReference type="EMBL" id="MED5050784.1"/>
    </source>
</evidence>
<dbReference type="GO" id="GO:0031564">
    <property type="term" value="P:transcription antitermination"/>
    <property type="evidence" value="ECO:0007669"/>
    <property type="project" value="UniProtKB-KW"/>
</dbReference>
<evidence type="ECO:0000313" key="8">
    <source>
        <dbReference type="EMBL" id="MDE8562537.1"/>
    </source>
</evidence>
<keyword evidence="4 6" id="KW-0805">Transcription regulation</keyword>
<evidence type="ECO:0000256" key="5">
    <source>
        <dbReference type="ARBA" id="ARBA00023163"/>
    </source>
</evidence>
<dbReference type="Pfam" id="PF01029">
    <property type="entry name" value="NusB"/>
    <property type="match status" value="1"/>
</dbReference>
<comment type="function">
    <text evidence="6">Involved in transcription antitermination. Required for transcription of ribosomal RNA (rRNA) genes. Binds specifically to the boxA antiterminator sequence of the ribosomal RNA (rrn) operons.</text>
</comment>
<dbReference type="Proteomes" id="UP001339962">
    <property type="component" value="Unassembled WGS sequence"/>
</dbReference>
<dbReference type="Proteomes" id="UP001213979">
    <property type="component" value="Unassembled WGS sequence"/>
</dbReference>
<dbReference type="CDD" id="cd00619">
    <property type="entry name" value="Terminator_NusB"/>
    <property type="match status" value="1"/>
</dbReference>
<keyword evidence="10" id="KW-1185">Reference proteome</keyword>